<feature type="transmembrane region" description="Helical" evidence="1">
    <location>
        <begin position="75"/>
        <end position="94"/>
    </location>
</feature>
<name>A0A7Y3R930_9FLAO</name>
<protein>
    <submittedName>
        <fullName evidence="2">Uncharacterized protein</fullName>
    </submittedName>
</protein>
<evidence type="ECO:0000313" key="2">
    <source>
        <dbReference type="EMBL" id="NNT72144.1"/>
    </source>
</evidence>
<proteinExistence type="predicted"/>
<reference evidence="2 4" key="1">
    <citation type="submission" date="2020-05" db="EMBL/GenBank/DDBJ databases">
        <title>Draft genome of Flavobacterium sp. IMCC34852.</title>
        <authorList>
            <person name="Song J."/>
            <person name="Cho J.-C."/>
        </authorList>
    </citation>
    <scope>NUCLEOTIDE SEQUENCE [LARGE SCALE GENOMIC DNA]</scope>
    <source>
        <strain evidence="2 4">IMCC34852</strain>
    </source>
</reference>
<comment type="caution">
    <text evidence="2">The sequence shown here is derived from an EMBL/GenBank/DDBJ whole genome shotgun (WGS) entry which is preliminary data.</text>
</comment>
<feature type="transmembrane region" description="Helical" evidence="1">
    <location>
        <begin position="6"/>
        <end position="23"/>
    </location>
</feature>
<evidence type="ECO:0000313" key="4">
    <source>
        <dbReference type="Proteomes" id="UP000536509"/>
    </source>
</evidence>
<feature type="transmembrane region" description="Helical" evidence="1">
    <location>
        <begin position="52"/>
        <end position="69"/>
    </location>
</feature>
<dbReference type="EMBL" id="JABEVX010000013">
    <property type="protein sequence ID" value="NNT73256.1"/>
    <property type="molecule type" value="Genomic_DNA"/>
</dbReference>
<evidence type="ECO:0000256" key="1">
    <source>
        <dbReference type="SAM" id="Phobius"/>
    </source>
</evidence>
<keyword evidence="4" id="KW-1185">Reference proteome</keyword>
<keyword evidence="1" id="KW-0812">Transmembrane</keyword>
<dbReference type="RefSeq" id="WP_171222318.1">
    <property type="nucleotide sequence ID" value="NZ_CP121446.1"/>
</dbReference>
<keyword evidence="1" id="KW-1133">Transmembrane helix</keyword>
<accession>A0A7Y3R930</accession>
<dbReference type="EMBL" id="JABEVX010000003">
    <property type="protein sequence ID" value="NNT72144.1"/>
    <property type="molecule type" value="Genomic_DNA"/>
</dbReference>
<keyword evidence="1" id="KW-0472">Membrane</keyword>
<dbReference type="Proteomes" id="UP000536509">
    <property type="component" value="Unassembled WGS sequence"/>
</dbReference>
<sequence>MKKYHISIFISLVSIIGIIYQNYRIAQIFNESRGKNRALFGITELTRLDVKLYLGLALIVSFIFGILSIRKREDFYFSILSVVLSFIGINLLFIKVWTWMI</sequence>
<evidence type="ECO:0000313" key="3">
    <source>
        <dbReference type="EMBL" id="NNT73256.1"/>
    </source>
</evidence>
<dbReference type="AlphaFoldDB" id="A0A7Y3R930"/>
<organism evidence="2 4">
    <name type="scientific">Flavobacterium rivulicola</name>
    <dbReference type="NCBI Taxonomy" id="2732161"/>
    <lineage>
        <taxon>Bacteria</taxon>
        <taxon>Pseudomonadati</taxon>
        <taxon>Bacteroidota</taxon>
        <taxon>Flavobacteriia</taxon>
        <taxon>Flavobacteriales</taxon>
        <taxon>Flavobacteriaceae</taxon>
        <taxon>Flavobacterium</taxon>
    </lineage>
</organism>
<gene>
    <name evidence="2" type="ORF">HKT18_07960</name>
    <name evidence="3" type="ORF">HKT18_13610</name>
</gene>